<reference evidence="2 3" key="1">
    <citation type="submission" date="2018-10" db="EMBL/GenBank/DDBJ databases">
        <title>Isolation from soil.</title>
        <authorList>
            <person name="Hu J."/>
        </authorList>
    </citation>
    <scope>NUCLEOTIDE SEQUENCE [LARGE SCALE GENOMIC DNA]</scope>
    <source>
        <strain evidence="2 3">NEAU-Ht49</strain>
    </source>
</reference>
<keyword evidence="1" id="KW-0472">Membrane</keyword>
<comment type="caution">
    <text evidence="2">The sequence shown here is derived from an EMBL/GenBank/DDBJ whole genome shotgun (WGS) entry which is preliminary data.</text>
</comment>
<dbReference type="EMBL" id="RFFG01000114">
    <property type="protein sequence ID" value="RMI37172.1"/>
    <property type="molecule type" value="Genomic_DNA"/>
</dbReference>
<feature type="transmembrane region" description="Helical" evidence="1">
    <location>
        <begin position="108"/>
        <end position="128"/>
    </location>
</feature>
<accession>A0A3M2LI64</accession>
<gene>
    <name evidence="2" type="ORF">EBO15_36525</name>
</gene>
<dbReference type="Proteomes" id="UP000282674">
    <property type="component" value="Unassembled WGS sequence"/>
</dbReference>
<sequence>MSLVVESDPDVLLAALHREFPEVVSWRGEFTGSWWALLGDRLVEAATARELAAGIRDAVLPSWPLPHRPLMDVRPVQEEVPSAGARAERYPDAHLVRGPVRRRSGGRVFALVGAAAALVGAVVAWDVVSVLCG</sequence>
<keyword evidence="1" id="KW-0812">Transmembrane</keyword>
<dbReference type="OrthoDB" id="3483900at2"/>
<organism evidence="2 3">
    <name type="scientific">Actinomadura harenae</name>
    <dbReference type="NCBI Taxonomy" id="2483351"/>
    <lineage>
        <taxon>Bacteria</taxon>
        <taxon>Bacillati</taxon>
        <taxon>Actinomycetota</taxon>
        <taxon>Actinomycetes</taxon>
        <taxon>Streptosporangiales</taxon>
        <taxon>Thermomonosporaceae</taxon>
        <taxon>Actinomadura</taxon>
    </lineage>
</organism>
<dbReference type="AlphaFoldDB" id="A0A3M2LI64"/>
<evidence type="ECO:0000313" key="3">
    <source>
        <dbReference type="Proteomes" id="UP000282674"/>
    </source>
</evidence>
<protein>
    <submittedName>
        <fullName evidence="2">Uncharacterized protein</fullName>
    </submittedName>
</protein>
<evidence type="ECO:0000313" key="2">
    <source>
        <dbReference type="EMBL" id="RMI37172.1"/>
    </source>
</evidence>
<proteinExistence type="predicted"/>
<name>A0A3M2LI64_9ACTN</name>
<dbReference type="RefSeq" id="WP_122199040.1">
    <property type="nucleotide sequence ID" value="NZ_JBHSKC010000002.1"/>
</dbReference>
<keyword evidence="3" id="KW-1185">Reference proteome</keyword>
<evidence type="ECO:0000256" key="1">
    <source>
        <dbReference type="SAM" id="Phobius"/>
    </source>
</evidence>
<keyword evidence="1" id="KW-1133">Transmembrane helix</keyword>